<dbReference type="Proteomes" id="UP000002408">
    <property type="component" value="Chromosome"/>
</dbReference>
<reference evidence="2" key="1">
    <citation type="journal article" date="2015" name="Microbiology">
        <title>Genome of Methanoregula boonei 6A8 reveals adaptations to oligotrophic peatland environments.</title>
        <authorList>
            <person name="Braeuer S."/>
            <person name="Cadillo-Quiroz H."/>
            <person name="Kyrpides N."/>
            <person name="Woyke T."/>
            <person name="Goodwin L."/>
            <person name="Detter C."/>
            <person name="Podell S."/>
            <person name="Yavitt J.B."/>
            <person name="Zinder S.H."/>
        </authorList>
    </citation>
    <scope>NUCLEOTIDE SEQUENCE [LARGE SCALE GENOMIC DNA]</scope>
    <source>
        <strain evidence="2">DSM 21154 / JCM 14090 / 6A8</strain>
    </source>
</reference>
<dbReference type="AlphaFoldDB" id="A7I6Z6"/>
<evidence type="ECO:0000313" key="2">
    <source>
        <dbReference type="Proteomes" id="UP000002408"/>
    </source>
</evidence>
<name>A7I6Z6_METB6</name>
<dbReference type="HOGENOM" id="CLU_1773171_0_0_2"/>
<accession>A7I6Z6</accession>
<keyword evidence="2" id="KW-1185">Reference proteome</keyword>
<protein>
    <submittedName>
        <fullName evidence="1">Uncharacterized protein</fullName>
    </submittedName>
</protein>
<evidence type="ECO:0000313" key="1">
    <source>
        <dbReference type="EMBL" id="ABS55507.1"/>
    </source>
</evidence>
<organism evidence="1 2">
    <name type="scientific">Methanoregula boonei (strain DSM 21154 / JCM 14090 / 6A8)</name>
    <dbReference type="NCBI Taxonomy" id="456442"/>
    <lineage>
        <taxon>Archaea</taxon>
        <taxon>Methanobacteriati</taxon>
        <taxon>Methanobacteriota</taxon>
        <taxon>Stenosarchaea group</taxon>
        <taxon>Methanomicrobia</taxon>
        <taxon>Methanomicrobiales</taxon>
        <taxon>Methanoregulaceae</taxon>
        <taxon>Methanoregula</taxon>
    </lineage>
</organism>
<dbReference type="KEGG" id="mbn:Mboo_0989"/>
<dbReference type="EMBL" id="CP000780">
    <property type="protein sequence ID" value="ABS55507.1"/>
    <property type="molecule type" value="Genomic_DNA"/>
</dbReference>
<sequence>MNSKQKKIPGPNRIFFSSRILSGIRLSLSGYKEVHGARNRPPISAIRATLFRAHIEPGLPFRTPRFPVPQEMVSTPTEKTTICHYFLKPAKKKTLQTCNTAGFLSPRFSRWAIGGGRGKKDRYCEESPGKKILIFVLFRPFRVPDG</sequence>
<proteinExistence type="predicted"/>
<gene>
    <name evidence="1" type="ordered locus">Mboo_0989</name>
</gene>
<dbReference type="STRING" id="456442.Mboo_0989"/>